<keyword evidence="5" id="KW-1185">Reference proteome</keyword>
<protein>
    <recommendedName>
        <fullName evidence="3">BRICHOS domain-containing protein</fullName>
    </recommendedName>
</protein>
<evidence type="ECO:0000256" key="1">
    <source>
        <dbReference type="ARBA" id="ARBA00023157"/>
    </source>
</evidence>
<feature type="domain" description="BRICHOS" evidence="3">
    <location>
        <begin position="65"/>
        <end position="157"/>
    </location>
</feature>
<feature type="non-terminal residue" evidence="4">
    <location>
        <position position="1"/>
    </location>
</feature>
<comment type="caution">
    <text evidence="4">The sequence shown here is derived from an EMBL/GenBank/DDBJ whole genome shotgun (WGS) entry which is preliminary data.</text>
</comment>
<evidence type="ECO:0000259" key="3">
    <source>
        <dbReference type="PROSITE" id="PS50869"/>
    </source>
</evidence>
<dbReference type="PROSITE" id="PS50869">
    <property type="entry name" value="BRICHOS"/>
    <property type="match status" value="1"/>
</dbReference>
<gene>
    <name evidence="4" type="ORF">PMEA_00002300</name>
</gene>
<keyword evidence="1" id="KW-1015">Disulfide bond</keyword>
<sequence>KPALVILLLVATANWTSASPVRSARSPSKKVVDYKVHISETGTEYNETIEVATEKQTELFKVPAHNDVDESNILHDFKTNMTMMLLPEKKICYLMPLSEEMPTPAKLESDLDRTEELDKDKTKIIDSKWIVDKEMANRSELSEELANFCPQYPIYQVKMMDDSLTSTRVETEGTHHRSRRNARSFPPIHPCNLCAGGKGTVTYWDKCWCSNSGGYWKIETKIASRTCVTIRECFLWFCWSKHLVNYVYCSQYVCQRPTYYRPRPYDELRPYDERNASIAL</sequence>
<evidence type="ECO:0000256" key="2">
    <source>
        <dbReference type="SAM" id="SignalP"/>
    </source>
</evidence>
<dbReference type="PANTHER" id="PTHR16483">
    <property type="entry name" value="GASTROKINE 1"/>
    <property type="match status" value="1"/>
</dbReference>
<dbReference type="InterPro" id="IPR051772">
    <property type="entry name" value="Gastrokine"/>
</dbReference>
<reference evidence="4 5" key="1">
    <citation type="submission" date="2022-05" db="EMBL/GenBank/DDBJ databases">
        <authorList>
            <consortium name="Genoscope - CEA"/>
            <person name="William W."/>
        </authorList>
    </citation>
    <scope>NUCLEOTIDE SEQUENCE [LARGE SCALE GENOMIC DNA]</scope>
</reference>
<organism evidence="4 5">
    <name type="scientific">Pocillopora meandrina</name>
    <dbReference type="NCBI Taxonomy" id="46732"/>
    <lineage>
        <taxon>Eukaryota</taxon>
        <taxon>Metazoa</taxon>
        <taxon>Cnidaria</taxon>
        <taxon>Anthozoa</taxon>
        <taxon>Hexacorallia</taxon>
        <taxon>Scleractinia</taxon>
        <taxon>Astrocoeniina</taxon>
        <taxon>Pocilloporidae</taxon>
        <taxon>Pocillopora</taxon>
    </lineage>
</organism>
<feature type="chain" id="PRO_5043392783" description="BRICHOS domain-containing protein" evidence="2">
    <location>
        <begin position="19"/>
        <end position="280"/>
    </location>
</feature>
<evidence type="ECO:0000313" key="5">
    <source>
        <dbReference type="Proteomes" id="UP001159428"/>
    </source>
</evidence>
<feature type="signal peptide" evidence="2">
    <location>
        <begin position="1"/>
        <end position="18"/>
    </location>
</feature>
<dbReference type="EMBL" id="CALNXJ010000104">
    <property type="protein sequence ID" value="CAH3164496.1"/>
    <property type="molecule type" value="Genomic_DNA"/>
</dbReference>
<keyword evidence="2" id="KW-0732">Signal</keyword>
<accession>A0AAU9Y368</accession>
<dbReference type="SMART" id="SM01039">
    <property type="entry name" value="BRICHOS"/>
    <property type="match status" value="1"/>
</dbReference>
<name>A0AAU9Y368_9CNID</name>
<evidence type="ECO:0000313" key="4">
    <source>
        <dbReference type="EMBL" id="CAH3164496.1"/>
    </source>
</evidence>
<dbReference type="InterPro" id="IPR007084">
    <property type="entry name" value="BRICHOS_dom"/>
</dbReference>
<dbReference type="Pfam" id="PF04089">
    <property type="entry name" value="BRICHOS"/>
    <property type="match status" value="1"/>
</dbReference>
<dbReference type="Proteomes" id="UP001159428">
    <property type="component" value="Unassembled WGS sequence"/>
</dbReference>
<dbReference type="AlphaFoldDB" id="A0AAU9Y368"/>
<proteinExistence type="predicted"/>